<protein>
    <submittedName>
        <fullName evidence="4">AcrR family transcriptional regulator</fullName>
    </submittedName>
</protein>
<feature type="domain" description="HTH tetR-type" evidence="3">
    <location>
        <begin position="16"/>
        <end position="76"/>
    </location>
</feature>
<organism evidence="4 5">
    <name type="scientific">Saccharothrix ecbatanensis</name>
    <dbReference type="NCBI Taxonomy" id="1105145"/>
    <lineage>
        <taxon>Bacteria</taxon>
        <taxon>Bacillati</taxon>
        <taxon>Actinomycetota</taxon>
        <taxon>Actinomycetes</taxon>
        <taxon>Pseudonocardiales</taxon>
        <taxon>Pseudonocardiaceae</taxon>
        <taxon>Saccharothrix</taxon>
    </lineage>
</organism>
<dbReference type="InterPro" id="IPR009057">
    <property type="entry name" value="Homeodomain-like_sf"/>
</dbReference>
<dbReference type="PANTHER" id="PTHR30055">
    <property type="entry name" value="HTH-TYPE TRANSCRIPTIONAL REGULATOR RUTR"/>
    <property type="match status" value="1"/>
</dbReference>
<evidence type="ECO:0000313" key="5">
    <source>
        <dbReference type="Proteomes" id="UP000552097"/>
    </source>
</evidence>
<name>A0A7W9HJ89_9PSEU</name>
<sequence>MPSAPSGPPPRRRNREATRAALLASARARFARDGYAPTNVRDIAADAGVDATLVFRYFGSKRKLFDECSAQDTRAAEAVLHGPPEQLPTRLLEAILAHDWPESAGEHPFIAMLRSAGDEAIRSRLHEHVCSTYVANLRTLCDGPDADLRAELFSAWLLGISVLRSVVRSDALSSTTMREVSPHFEHVAEVLLGHRES</sequence>
<keyword evidence="1 2" id="KW-0238">DNA-binding</keyword>
<keyword evidence="5" id="KW-1185">Reference proteome</keyword>
<proteinExistence type="predicted"/>
<accession>A0A7W9HJ89</accession>
<dbReference type="Pfam" id="PF00440">
    <property type="entry name" value="TetR_N"/>
    <property type="match status" value="1"/>
</dbReference>
<dbReference type="PANTHER" id="PTHR30055:SF235">
    <property type="entry name" value="TRANSCRIPTIONAL REGULATORY PROTEIN"/>
    <property type="match status" value="1"/>
</dbReference>
<dbReference type="GO" id="GO:0003700">
    <property type="term" value="F:DNA-binding transcription factor activity"/>
    <property type="evidence" value="ECO:0007669"/>
    <property type="project" value="TreeGrafter"/>
</dbReference>
<dbReference type="RefSeq" id="WP_184920454.1">
    <property type="nucleotide sequence ID" value="NZ_JACHMO010000001.1"/>
</dbReference>
<dbReference type="InterPro" id="IPR001647">
    <property type="entry name" value="HTH_TetR"/>
</dbReference>
<evidence type="ECO:0000259" key="3">
    <source>
        <dbReference type="PROSITE" id="PS50977"/>
    </source>
</evidence>
<dbReference type="Pfam" id="PF17920">
    <property type="entry name" value="TetR_C_16"/>
    <property type="match status" value="1"/>
</dbReference>
<dbReference type="InterPro" id="IPR041678">
    <property type="entry name" value="TetR_C_16"/>
</dbReference>
<dbReference type="PRINTS" id="PR00455">
    <property type="entry name" value="HTHTETR"/>
</dbReference>
<dbReference type="EMBL" id="JACHMO010000001">
    <property type="protein sequence ID" value="MBB5803220.1"/>
    <property type="molecule type" value="Genomic_DNA"/>
</dbReference>
<evidence type="ECO:0000256" key="2">
    <source>
        <dbReference type="PROSITE-ProRule" id="PRU00335"/>
    </source>
</evidence>
<gene>
    <name evidence="4" type="ORF">F4560_002988</name>
</gene>
<dbReference type="SUPFAM" id="SSF46689">
    <property type="entry name" value="Homeodomain-like"/>
    <property type="match status" value="1"/>
</dbReference>
<evidence type="ECO:0000313" key="4">
    <source>
        <dbReference type="EMBL" id="MBB5803220.1"/>
    </source>
</evidence>
<dbReference type="InterPro" id="IPR036271">
    <property type="entry name" value="Tet_transcr_reg_TetR-rel_C_sf"/>
</dbReference>
<dbReference type="InterPro" id="IPR050109">
    <property type="entry name" value="HTH-type_TetR-like_transc_reg"/>
</dbReference>
<dbReference type="Gene3D" id="1.10.357.10">
    <property type="entry name" value="Tetracycline Repressor, domain 2"/>
    <property type="match status" value="1"/>
</dbReference>
<feature type="DNA-binding region" description="H-T-H motif" evidence="2">
    <location>
        <begin position="39"/>
        <end position="58"/>
    </location>
</feature>
<reference evidence="4 5" key="1">
    <citation type="submission" date="2020-08" db="EMBL/GenBank/DDBJ databases">
        <title>Sequencing the genomes of 1000 actinobacteria strains.</title>
        <authorList>
            <person name="Klenk H.-P."/>
        </authorList>
    </citation>
    <scope>NUCLEOTIDE SEQUENCE [LARGE SCALE GENOMIC DNA]</scope>
    <source>
        <strain evidence="4 5">DSM 45486</strain>
    </source>
</reference>
<comment type="caution">
    <text evidence="4">The sequence shown here is derived from an EMBL/GenBank/DDBJ whole genome shotgun (WGS) entry which is preliminary data.</text>
</comment>
<dbReference type="Proteomes" id="UP000552097">
    <property type="component" value="Unassembled WGS sequence"/>
</dbReference>
<evidence type="ECO:0000256" key="1">
    <source>
        <dbReference type="ARBA" id="ARBA00023125"/>
    </source>
</evidence>
<dbReference type="GO" id="GO:0000976">
    <property type="term" value="F:transcription cis-regulatory region binding"/>
    <property type="evidence" value="ECO:0007669"/>
    <property type="project" value="TreeGrafter"/>
</dbReference>
<dbReference type="AlphaFoldDB" id="A0A7W9HJ89"/>
<dbReference type="SUPFAM" id="SSF48498">
    <property type="entry name" value="Tetracyclin repressor-like, C-terminal domain"/>
    <property type="match status" value="1"/>
</dbReference>
<dbReference type="PROSITE" id="PS50977">
    <property type="entry name" value="HTH_TETR_2"/>
    <property type="match status" value="1"/>
</dbReference>